<protein>
    <submittedName>
        <fullName evidence="1">Uncharacterized protein</fullName>
    </submittedName>
</protein>
<dbReference type="Proteomes" id="UP000606870">
    <property type="component" value="Unassembled WGS sequence"/>
</dbReference>
<proteinExistence type="predicted"/>
<gene>
    <name evidence="1" type="ORF">H8J70_00500</name>
</gene>
<sequence>MTNIYTLRNHFTLREYQTAITRADFEAHFEATKEKVTFTFNGWDGKSYDGESRTARVYRTDVKGYEDARFIKVGKGLHYIEENSRILEKATGEYHVRAEWLVDVLKNIK</sequence>
<evidence type="ECO:0000313" key="2">
    <source>
        <dbReference type="Proteomes" id="UP000606870"/>
    </source>
</evidence>
<accession>A0ABR6VG89</accession>
<dbReference type="RefSeq" id="WP_186501803.1">
    <property type="nucleotide sequence ID" value="NZ_JACOGK010000001.1"/>
</dbReference>
<reference evidence="1 2" key="1">
    <citation type="submission" date="2020-08" db="EMBL/GenBank/DDBJ databases">
        <authorList>
            <person name="Liu C."/>
            <person name="Sun Q."/>
        </authorList>
    </citation>
    <scope>NUCLEOTIDE SEQUENCE [LARGE SCALE GENOMIC DNA]</scope>
    <source>
        <strain evidence="1 2">NSJ-59</strain>
    </source>
</reference>
<dbReference type="EMBL" id="JACOGK010000001">
    <property type="protein sequence ID" value="MBC3535747.1"/>
    <property type="molecule type" value="Genomic_DNA"/>
</dbReference>
<comment type="caution">
    <text evidence="1">The sequence shown here is derived from an EMBL/GenBank/DDBJ whole genome shotgun (WGS) entry which is preliminary data.</text>
</comment>
<keyword evidence="2" id="KW-1185">Reference proteome</keyword>
<evidence type="ECO:0000313" key="1">
    <source>
        <dbReference type="EMBL" id="MBC3535747.1"/>
    </source>
</evidence>
<name>A0ABR6VG89_9FIRM</name>
<organism evidence="1 2">
    <name type="scientific">Megasphaera hominis</name>
    <dbReference type="NCBI Taxonomy" id="159836"/>
    <lineage>
        <taxon>Bacteria</taxon>
        <taxon>Bacillati</taxon>
        <taxon>Bacillota</taxon>
        <taxon>Negativicutes</taxon>
        <taxon>Veillonellales</taxon>
        <taxon>Veillonellaceae</taxon>
        <taxon>Megasphaera</taxon>
    </lineage>
</organism>